<dbReference type="EMBL" id="JBHSWI010000001">
    <property type="protein sequence ID" value="MFC6644509.1"/>
    <property type="molecule type" value="Genomic_DNA"/>
</dbReference>
<evidence type="ECO:0000256" key="5">
    <source>
        <dbReference type="ARBA" id="ARBA00022679"/>
    </source>
</evidence>
<dbReference type="SUPFAM" id="SSF52374">
    <property type="entry name" value="Nucleotidylyl transferase"/>
    <property type="match status" value="1"/>
</dbReference>
<dbReference type="EC" id="2.7.7.2" evidence="2"/>
<reference evidence="14" key="1">
    <citation type="journal article" date="2019" name="Int. J. Syst. Evol. Microbiol.">
        <title>The Global Catalogue of Microorganisms (GCM) 10K type strain sequencing project: providing services to taxonomists for standard genome sequencing and annotation.</title>
        <authorList>
            <consortium name="The Broad Institute Genomics Platform"/>
            <consortium name="The Broad Institute Genome Sequencing Center for Infectious Disease"/>
            <person name="Wu L."/>
            <person name="Ma J."/>
        </authorList>
    </citation>
    <scope>NUCLEOTIDE SEQUENCE [LARGE SCALE GENOMIC DNA]</scope>
    <source>
        <strain evidence="14">CGMCC 1.16026</strain>
    </source>
</reference>
<dbReference type="InterPro" id="IPR015864">
    <property type="entry name" value="FAD_synthase"/>
</dbReference>
<feature type="compositionally biased region" description="Low complexity" evidence="11">
    <location>
        <begin position="146"/>
        <end position="180"/>
    </location>
</feature>
<name>A0ABW1Z5U8_9BACT</name>
<feature type="region of interest" description="Disordered" evidence="11">
    <location>
        <begin position="140"/>
        <end position="217"/>
    </location>
</feature>
<dbReference type="InterPro" id="IPR004821">
    <property type="entry name" value="Cyt_trans-like"/>
</dbReference>
<dbReference type="GO" id="GO:0016779">
    <property type="term" value="F:nucleotidyltransferase activity"/>
    <property type="evidence" value="ECO:0007669"/>
    <property type="project" value="UniProtKB-KW"/>
</dbReference>
<evidence type="ECO:0000313" key="14">
    <source>
        <dbReference type="Proteomes" id="UP001596391"/>
    </source>
</evidence>
<dbReference type="Proteomes" id="UP001596391">
    <property type="component" value="Unassembled WGS sequence"/>
</dbReference>
<keyword evidence="8" id="KW-0274">FAD</keyword>
<sequence length="217" mass="23316">MKIFHSLDDLRSALAASNGKAQRTVVTIGNFDGVHRGHQMVIANLRARAEQLNALAVAVTFDPHPSHILRPEPRTRLITPTAEKLRRLALTGLDATLVLPFDDTLRLTTARQFAEQYLQEGLRALEVHEGENFRFGHDAEADIHSSRSSATTSDSPSTPTSRSSCAARPSPPAASARCSAKAISPKRARSSVTTSPCVPHPQAVAATAPGTPCRRST</sequence>
<dbReference type="NCBIfam" id="TIGR00125">
    <property type="entry name" value="cyt_tran_rel"/>
    <property type="match status" value="1"/>
</dbReference>
<keyword evidence="6 13" id="KW-0548">Nucleotidyltransferase</keyword>
<dbReference type="InterPro" id="IPR014729">
    <property type="entry name" value="Rossmann-like_a/b/a_fold"/>
</dbReference>
<evidence type="ECO:0000256" key="2">
    <source>
        <dbReference type="ARBA" id="ARBA00012393"/>
    </source>
</evidence>
<dbReference type="Pfam" id="PF06574">
    <property type="entry name" value="FAD_syn"/>
    <property type="match status" value="1"/>
</dbReference>
<proteinExistence type="predicted"/>
<comment type="catalytic activity">
    <reaction evidence="10">
        <text>FMN + ATP + H(+) = FAD + diphosphate</text>
        <dbReference type="Rhea" id="RHEA:17237"/>
        <dbReference type="ChEBI" id="CHEBI:15378"/>
        <dbReference type="ChEBI" id="CHEBI:30616"/>
        <dbReference type="ChEBI" id="CHEBI:33019"/>
        <dbReference type="ChEBI" id="CHEBI:57692"/>
        <dbReference type="ChEBI" id="CHEBI:58210"/>
        <dbReference type="EC" id="2.7.7.2"/>
    </reaction>
</comment>
<gene>
    <name evidence="13" type="ORF">ACFQBQ_02670</name>
</gene>
<organism evidence="13 14">
    <name type="scientific">Granulicella cerasi</name>
    <dbReference type="NCBI Taxonomy" id="741063"/>
    <lineage>
        <taxon>Bacteria</taxon>
        <taxon>Pseudomonadati</taxon>
        <taxon>Acidobacteriota</taxon>
        <taxon>Terriglobia</taxon>
        <taxon>Terriglobales</taxon>
        <taxon>Acidobacteriaceae</taxon>
        <taxon>Granulicella</taxon>
    </lineage>
</organism>
<feature type="domain" description="FAD synthetase" evidence="12">
    <location>
        <begin position="20"/>
        <end position="151"/>
    </location>
</feature>
<evidence type="ECO:0000313" key="13">
    <source>
        <dbReference type="EMBL" id="MFC6644509.1"/>
    </source>
</evidence>
<protein>
    <recommendedName>
        <fullName evidence="2">FAD synthase</fullName>
        <ecNumber evidence="2">2.7.7.2</ecNumber>
    </recommendedName>
</protein>
<evidence type="ECO:0000256" key="4">
    <source>
        <dbReference type="ARBA" id="ARBA00022643"/>
    </source>
</evidence>
<evidence type="ECO:0000256" key="8">
    <source>
        <dbReference type="ARBA" id="ARBA00022827"/>
    </source>
</evidence>
<dbReference type="RefSeq" id="WP_390233747.1">
    <property type="nucleotide sequence ID" value="NZ_JBHSWI010000001.1"/>
</dbReference>
<keyword evidence="4" id="KW-0288">FMN</keyword>
<dbReference type="CDD" id="cd02064">
    <property type="entry name" value="FAD_synthetase_N"/>
    <property type="match status" value="1"/>
</dbReference>
<keyword evidence="7" id="KW-0547">Nucleotide-binding</keyword>
<comment type="caution">
    <text evidence="13">The sequence shown here is derived from an EMBL/GenBank/DDBJ whole genome shotgun (WGS) entry which is preliminary data.</text>
</comment>
<accession>A0ABW1Z5U8</accession>
<evidence type="ECO:0000256" key="1">
    <source>
        <dbReference type="ARBA" id="ARBA00004726"/>
    </source>
</evidence>
<keyword evidence="5" id="KW-0808">Transferase</keyword>
<evidence type="ECO:0000256" key="9">
    <source>
        <dbReference type="ARBA" id="ARBA00022840"/>
    </source>
</evidence>
<evidence type="ECO:0000256" key="10">
    <source>
        <dbReference type="ARBA" id="ARBA00049494"/>
    </source>
</evidence>
<comment type="pathway">
    <text evidence="1">Cofactor biosynthesis; FAD biosynthesis; FAD from FMN: step 1/1.</text>
</comment>
<evidence type="ECO:0000256" key="6">
    <source>
        <dbReference type="ARBA" id="ARBA00022695"/>
    </source>
</evidence>
<dbReference type="Gene3D" id="3.40.50.620">
    <property type="entry name" value="HUPs"/>
    <property type="match status" value="1"/>
</dbReference>
<keyword evidence="3" id="KW-0285">Flavoprotein</keyword>
<evidence type="ECO:0000256" key="3">
    <source>
        <dbReference type="ARBA" id="ARBA00022630"/>
    </source>
</evidence>
<keyword evidence="9" id="KW-0067">ATP-binding</keyword>
<evidence type="ECO:0000259" key="12">
    <source>
        <dbReference type="Pfam" id="PF06574"/>
    </source>
</evidence>
<keyword evidence="14" id="KW-1185">Reference proteome</keyword>
<evidence type="ECO:0000256" key="11">
    <source>
        <dbReference type="SAM" id="MobiDB-lite"/>
    </source>
</evidence>
<evidence type="ECO:0000256" key="7">
    <source>
        <dbReference type="ARBA" id="ARBA00022741"/>
    </source>
</evidence>